<comment type="caution">
    <text evidence="1">The sequence shown here is derived from an EMBL/GenBank/DDBJ whole genome shotgun (WGS) entry which is preliminary data.</text>
</comment>
<dbReference type="Proteomes" id="UP000625711">
    <property type="component" value="Unassembled WGS sequence"/>
</dbReference>
<evidence type="ECO:0000313" key="1">
    <source>
        <dbReference type="EMBL" id="KAF7263262.1"/>
    </source>
</evidence>
<organism evidence="1 2">
    <name type="scientific">Rhynchophorus ferrugineus</name>
    <name type="common">Red palm weevil</name>
    <name type="synonym">Curculio ferrugineus</name>
    <dbReference type="NCBI Taxonomy" id="354439"/>
    <lineage>
        <taxon>Eukaryota</taxon>
        <taxon>Metazoa</taxon>
        <taxon>Ecdysozoa</taxon>
        <taxon>Arthropoda</taxon>
        <taxon>Hexapoda</taxon>
        <taxon>Insecta</taxon>
        <taxon>Pterygota</taxon>
        <taxon>Neoptera</taxon>
        <taxon>Endopterygota</taxon>
        <taxon>Coleoptera</taxon>
        <taxon>Polyphaga</taxon>
        <taxon>Cucujiformia</taxon>
        <taxon>Curculionidae</taxon>
        <taxon>Dryophthorinae</taxon>
        <taxon>Rhynchophorus</taxon>
    </lineage>
</organism>
<dbReference type="AlphaFoldDB" id="A0A834HXA5"/>
<sequence length="33" mass="3772">AIFSTSLAALRRTIVRLTFMCSYTCQYVISKNI</sequence>
<feature type="non-terminal residue" evidence="1">
    <location>
        <position position="1"/>
    </location>
</feature>
<gene>
    <name evidence="1" type="ORF">GWI33_003260</name>
</gene>
<name>A0A834HXA5_RHYFE</name>
<proteinExistence type="predicted"/>
<accession>A0A834HXA5</accession>
<keyword evidence="2" id="KW-1185">Reference proteome</keyword>
<reference evidence="1" key="1">
    <citation type="submission" date="2020-08" db="EMBL/GenBank/DDBJ databases">
        <title>Genome sequencing and assembly of the red palm weevil Rhynchophorus ferrugineus.</title>
        <authorList>
            <person name="Dias G.B."/>
            <person name="Bergman C.M."/>
            <person name="Manee M."/>
        </authorList>
    </citation>
    <scope>NUCLEOTIDE SEQUENCE</scope>
    <source>
        <strain evidence="1">AA-2017</strain>
        <tissue evidence="1">Whole larva</tissue>
    </source>
</reference>
<protein>
    <submittedName>
        <fullName evidence="1">Uncharacterized protein</fullName>
    </submittedName>
</protein>
<dbReference type="EMBL" id="JAACXV010022651">
    <property type="protein sequence ID" value="KAF7263262.1"/>
    <property type="molecule type" value="Genomic_DNA"/>
</dbReference>
<evidence type="ECO:0000313" key="2">
    <source>
        <dbReference type="Proteomes" id="UP000625711"/>
    </source>
</evidence>